<reference evidence="1" key="1">
    <citation type="submission" date="2021-01" db="EMBL/GenBank/DDBJ databases">
        <authorList>
            <person name="Corre E."/>
            <person name="Pelletier E."/>
            <person name="Niang G."/>
            <person name="Scheremetjew M."/>
            <person name="Finn R."/>
            <person name="Kale V."/>
            <person name="Holt S."/>
            <person name="Cochrane G."/>
            <person name="Meng A."/>
            <person name="Brown T."/>
            <person name="Cohen L."/>
        </authorList>
    </citation>
    <scope>NUCLEOTIDE SEQUENCE</scope>
    <source>
        <strain evidence="1">CCAP 1951/1</strain>
    </source>
</reference>
<evidence type="ECO:0000313" key="1">
    <source>
        <dbReference type="EMBL" id="CAD9094232.1"/>
    </source>
</evidence>
<gene>
    <name evidence="1" type="ORF">NDES1114_LOCUS3544</name>
</gene>
<proteinExistence type="predicted"/>
<name>A0A7S1L4F0_NEODS</name>
<protein>
    <submittedName>
        <fullName evidence="1">Uncharacterized protein</fullName>
    </submittedName>
</protein>
<dbReference type="EMBL" id="HBGF01005207">
    <property type="protein sequence ID" value="CAD9094232.1"/>
    <property type="molecule type" value="Transcribed_RNA"/>
</dbReference>
<accession>A0A7S1L4F0</accession>
<organism evidence="1">
    <name type="scientific">Neobodo designis</name>
    <name type="common">Flagellated protozoan</name>
    <name type="synonym">Bodo designis</name>
    <dbReference type="NCBI Taxonomy" id="312471"/>
    <lineage>
        <taxon>Eukaryota</taxon>
        <taxon>Discoba</taxon>
        <taxon>Euglenozoa</taxon>
        <taxon>Kinetoplastea</taxon>
        <taxon>Metakinetoplastina</taxon>
        <taxon>Neobodonida</taxon>
        <taxon>Neobodo</taxon>
    </lineage>
</organism>
<sequence length="709" mass="74825">MLSWNPFAKAPEAPPPAPGLLFTWTRDELQSSIVSGDCKPLIPRLTTLRETIVSVQSELRRDLRLCNADSVTIACSAMVPYVVTLLTLHPQSATAARFAAELITIIHDLLPRGALASALCPLLEGVAALRAAARAIDAENAKKWFYEKQLPRDRDALHFASLAIALAAADAVAAGVSLAGIGDAYAQLQAAKSLLMELPPDMHPASVVNAVMRSAATLLDDVETLLPSGEAAFVDLAFACAASAGRHLYATDVARVRQVAQGWLHSKRPKSGGPKAAAAACLAALWRSHTLSAESSDVQALVAAGAAALTAGTEGTGVCEAALLSLSDVFAATSFPKGADFDDAVREFTCVTLGQLVVKRTDVVAAATLVRKWYGLTLHRTLPLAVAKVLGECSVDCGAHQLLVVLREWPQGIGQERDEDLLTATEALCGVVGPATDRALTLAPGEAPTVTDHADVTAACIRAVTRSAFHPLPCLLRLLWSLLSAQAADALRTAEIVTHAGEHLARLVRTSNRDADAAVVSDALRALISVTERPWATPAVGAETVHAVFPVLDVAASRGGPWSGVTAECATALADLSARTTTSSAIKGLSIARLRLLARAYSRERGWLIDGPAVASIDRLLAPSAPLRPALAIRRDVRSAIAYSDPAVFSRAVCTVLCLQQRFRNRPRNNDPLTRSIRRRIIDFAGDGHMLHSALQSSKGGMLLLPLAT</sequence>
<dbReference type="AlphaFoldDB" id="A0A7S1L4F0"/>